<keyword evidence="12 14" id="KW-0464">Manganese</keyword>
<evidence type="ECO:0000256" key="2">
    <source>
        <dbReference type="ARBA" id="ARBA00001936"/>
    </source>
</evidence>
<dbReference type="GO" id="GO:0009098">
    <property type="term" value="P:L-leucine biosynthetic process"/>
    <property type="evidence" value="ECO:0007669"/>
    <property type="project" value="UniProtKB-UniRule"/>
</dbReference>
<evidence type="ECO:0000256" key="4">
    <source>
        <dbReference type="ARBA" id="ARBA00008319"/>
    </source>
</evidence>
<name>A0A1C7PDP7_9BACT</name>
<evidence type="ECO:0000256" key="11">
    <source>
        <dbReference type="ARBA" id="ARBA00023027"/>
    </source>
</evidence>
<evidence type="ECO:0000256" key="3">
    <source>
        <dbReference type="ARBA" id="ARBA00004762"/>
    </source>
</evidence>
<dbReference type="STRING" id="1679444.PYTT_1326"/>
<dbReference type="UniPathway" id="UPA00048">
    <property type="reaction ID" value="UER00072"/>
</dbReference>
<dbReference type="KEGG" id="agl:PYTT_1326"/>
<dbReference type="GO" id="GO:0000287">
    <property type="term" value="F:magnesium ion binding"/>
    <property type="evidence" value="ECO:0007669"/>
    <property type="project" value="InterPro"/>
</dbReference>
<feature type="binding site" evidence="14">
    <location>
        <begin position="79"/>
        <end position="92"/>
    </location>
    <ligand>
        <name>NAD(+)</name>
        <dbReference type="ChEBI" id="CHEBI:57540"/>
    </ligand>
</feature>
<feature type="binding site" evidence="14">
    <location>
        <position position="252"/>
    </location>
    <ligand>
        <name>Mg(2+)</name>
        <dbReference type="ChEBI" id="CHEBI:18420"/>
    </ligand>
</feature>
<feature type="binding site" evidence="14">
    <location>
        <position position="256"/>
    </location>
    <ligand>
        <name>Mg(2+)</name>
        <dbReference type="ChEBI" id="CHEBI:18420"/>
    </ligand>
</feature>
<dbReference type="InterPro" id="IPR019818">
    <property type="entry name" value="IsoCit/isopropylmalate_DH_CS"/>
</dbReference>
<evidence type="ECO:0000256" key="15">
    <source>
        <dbReference type="RuleBase" id="RU004445"/>
    </source>
</evidence>
<keyword evidence="10 14" id="KW-0560">Oxidoreductase</keyword>
<feature type="domain" description="Isopropylmalate dehydrogenase-like" evidence="16">
    <location>
        <begin position="7"/>
        <end position="365"/>
    </location>
</feature>
<evidence type="ECO:0000256" key="7">
    <source>
        <dbReference type="ARBA" id="ARBA00022605"/>
    </source>
</evidence>
<keyword evidence="18" id="KW-1185">Reference proteome</keyword>
<dbReference type="PROSITE" id="PS00470">
    <property type="entry name" value="IDH_IMDH"/>
    <property type="match status" value="1"/>
</dbReference>
<keyword evidence="7 14" id="KW-0028">Amino-acid biosynthesis</keyword>
<dbReference type="InterPro" id="IPR024084">
    <property type="entry name" value="IsoPropMal-DH-like_dom"/>
</dbReference>
<dbReference type="Pfam" id="PF00180">
    <property type="entry name" value="Iso_dh"/>
    <property type="match status" value="1"/>
</dbReference>
<dbReference type="Proteomes" id="UP000176204">
    <property type="component" value="Chromosome I"/>
</dbReference>
<comment type="subcellular location">
    <subcellularLocation>
        <location evidence="14">Cytoplasm</location>
    </subcellularLocation>
</comment>
<evidence type="ECO:0000256" key="13">
    <source>
        <dbReference type="ARBA" id="ARBA00023304"/>
    </source>
</evidence>
<feature type="site" description="Important for catalysis" evidence="14">
    <location>
        <position position="196"/>
    </location>
</feature>
<dbReference type="AlphaFoldDB" id="A0A1C7PDP7"/>
<feature type="site" description="Important for catalysis" evidence="14">
    <location>
        <position position="146"/>
    </location>
</feature>
<dbReference type="GO" id="GO:0003862">
    <property type="term" value="F:3-isopropylmalate dehydrogenase activity"/>
    <property type="evidence" value="ECO:0007669"/>
    <property type="project" value="UniProtKB-UniRule"/>
</dbReference>
<comment type="catalytic activity">
    <reaction evidence="1 14 15">
        <text>(2R,3S)-3-isopropylmalate + NAD(+) = 4-methyl-2-oxopentanoate + CO2 + NADH</text>
        <dbReference type="Rhea" id="RHEA:32271"/>
        <dbReference type="ChEBI" id="CHEBI:16526"/>
        <dbReference type="ChEBI" id="CHEBI:17865"/>
        <dbReference type="ChEBI" id="CHEBI:35121"/>
        <dbReference type="ChEBI" id="CHEBI:57540"/>
        <dbReference type="ChEBI" id="CHEBI:57945"/>
        <dbReference type="EC" id="1.1.1.85"/>
    </reaction>
</comment>
<sequence length="369" mass="39730">MSAKNYKIAVLAGDGIGPEVMCEALRVLEALSLRYGFGVTLSEQYVGGAGIDHAGKALPDETLRACEAADAILFGSVGGPKWENLPPNEQPERGALLPLRKHFGLYANLRPGICLPALTHASPVKNELIEGGFDILCVRELTGGLYFGQPRYRKEIDGEDTAVDTLVYRKSEIERIARVAFEAARGRRNLLTSVDKANVLTSSILWRETILEVAKDYPEVEVRHMYVDNAAMQLVRNPQQFDVLVTENLFGDILSDEMAMICGSLGMLPSASLCQGSKDNGLFFGMYEPSGGSAPDIAGKGIANPIAQILSLGMLLRYSLGETAAANDIDRAVRRVIDLGYRTGDLATGAPNEIRVNTAAMGDAIIAAL</sequence>
<evidence type="ECO:0000256" key="8">
    <source>
        <dbReference type="ARBA" id="ARBA00022723"/>
    </source>
</evidence>
<dbReference type="HAMAP" id="MF_01033">
    <property type="entry name" value="LeuB_type1"/>
    <property type="match status" value="1"/>
</dbReference>
<dbReference type="PANTHER" id="PTHR42979">
    <property type="entry name" value="3-ISOPROPYLMALATE DEHYDROGENASE"/>
    <property type="match status" value="1"/>
</dbReference>
<evidence type="ECO:0000313" key="17">
    <source>
        <dbReference type="EMBL" id="SEH86822.1"/>
    </source>
</evidence>
<keyword evidence="11 14" id="KW-0520">NAD</keyword>
<evidence type="ECO:0000256" key="5">
    <source>
        <dbReference type="ARBA" id="ARBA00011738"/>
    </source>
</evidence>
<feature type="binding site" evidence="14">
    <location>
        <position position="228"/>
    </location>
    <ligand>
        <name>Mg(2+)</name>
        <dbReference type="ChEBI" id="CHEBI:18420"/>
    </ligand>
</feature>
<gene>
    <name evidence="14" type="primary">leuB</name>
    <name evidence="17" type="ORF">PYTT_1326</name>
</gene>
<feature type="binding site" evidence="14">
    <location>
        <position position="139"/>
    </location>
    <ligand>
        <name>substrate</name>
    </ligand>
</feature>
<dbReference type="NCBIfam" id="TIGR00169">
    <property type="entry name" value="leuB"/>
    <property type="match status" value="1"/>
</dbReference>
<evidence type="ECO:0000256" key="9">
    <source>
        <dbReference type="ARBA" id="ARBA00022842"/>
    </source>
</evidence>
<evidence type="ECO:0000256" key="6">
    <source>
        <dbReference type="ARBA" id="ARBA00022430"/>
    </source>
</evidence>
<keyword evidence="9 14" id="KW-0460">Magnesium</keyword>
<feature type="binding site" evidence="14">
    <location>
        <position position="100"/>
    </location>
    <ligand>
        <name>substrate</name>
    </ligand>
</feature>
<dbReference type="PANTHER" id="PTHR42979:SF1">
    <property type="entry name" value="3-ISOPROPYLMALATE DEHYDROGENASE"/>
    <property type="match status" value="1"/>
</dbReference>
<evidence type="ECO:0000256" key="1">
    <source>
        <dbReference type="ARBA" id="ARBA00000624"/>
    </source>
</evidence>
<dbReference type="InterPro" id="IPR004429">
    <property type="entry name" value="Isopropylmalate_DH"/>
</dbReference>
<evidence type="ECO:0000256" key="14">
    <source>
        <dbReference type="HAMAP-Rule" id="MF_01033"/>
    </source>
</evidence>
<keyword evidence="13 14" id="KW-0100">Branched-chain amino acid biosynthesis</keyword>
<evidence type="ECO:0000256" key="10">
    <source>
        <dbReference type="ARBA" id="ARBA00023002"/>
    </source>
</evidence>
<comment type="cofactor">
    <cofactor evidence="14 15">
        <name>Mg(2+)</name>
        <dbReference type="ChEBI" id="CHEBI:18420"/>
    </cofactor>
    <cofactor evidence="14 15">
        <name>Mn(2+)</name>
        <dbReference type="ChEBI" id="CHEBI:29035"/>
    </cofactor>
    <text evidence="14 15">Binds 1 Mg(2+) or Mn(2+) ion per subunit.</text>
</comment>
<protein>
    <recommendedName>
        <fullName evidence="14">3-isopropylmalate dehydrogenase</fullName>
        <ecNumber evidence="14">1.1.1.85</ecNumber>
    </recommendedName>
    <alternativeName>
        <fullName evidence="14">3-IPM-DH</fullName>
    </alternativeName>
    <alternativeName>
        <fullName evidence="14">Beta-IPM dehydrogenase</fullName>
        <shortName evidence="14">IMDH</shortName>
    </alternativeName>
</protein>
<dbReference type="SMART" id="SM01329">
    <property type="entry name" value="Iso_dh"/>
    <property type="match status" value="1"/>
</dbReference>
<dbReference type="Gene3D" id="3.40.718.10">
    <property type="entry name" value="Isopropylmalate Dehydrogenase"/>
    <property type="match status" value="1"/>
</dbReference>
<organism evidence="17 18">
    <name type="scientific">Akkermansia glycaniphila</name>
    <dbReference type="NCBI Taxonomy" id="1679444"/>
    <lineage>
        <taxon>Bacteria</taxon>
        <taxon>Pseudomonadati</taxon>
        <taxon>Verrucomicrobiota</taxon>
        <taxon>Verrucomicrobiia</taxon>
        <taxon>Verrucomicrobiales</taxon>
        <taxon>Akkermansiaceae</taxon>
        <taxon>Akkermansia</taxon>
    </lineage>
</organism>
<evidence type="ECO:0000313" key="18">
    <source>
        <dbReference type="Proteomes" id="UP000176204"/>
    </source>
</evidence>
<feature type="binding site" evidence="14">
    <location>
        <position position="228"/>
    </location>
    <ligand>
        <name>substrate</name>
    </ligand>
</feature>
<dbReference type="RefSeq" id="WP_067773530.1">
    <property type="nucleotide sequence ID" value="NZ_JACVVN010000013.1"/>
</dbReference>
<comment type="function">
    <text evidence="14 15">Catalyzes the oxidation of 3-carboxy-2-hydroxy-4-methylpentanoate (3-isopropylmalate) to 3-carboxy-4-methyl-2-oxopentanoate. The product decarboxylates to 4-methyl-2 oxopentanoate.</text>
</comment>
<dbReference type="OrthoDB" id="9806254at2"/>
<proteinExistence type="inferred from homology"/>
<dbReference type="GO" id="GO:0005829">
    <property type="term" value="C:cytosol"/>
    <property type="evidence" value="ECO:0007669"/>
    <property type="project" value="TreeGrafter"/>
</dbReference>
<evidence type="ECO:0000259" key="16">
    <source>
        <dbReference type="SMART" id="SM01329"/>
    </source>
</evidence>
<comment type="similarity">
    <text evidence="4 14">Belongs to the isocitrate and isopropylmalate dehydrogenases family. LeuB type 1 subfamily.</text>
</comment>
<comment type="cofactor">
    <cofactor evidence="2">
        <name>Mn(2+)</name>
        <dbReference type="ChEBI" id="CHEBI:29035"/>
    </cofactor>
</comment>
<evidence type="ECO:0000256" key="12">
    <source>
        <dbReference type="ARBA" id="ARBA00023211"/>
    </source>
</evidence>
<feature type="binding site" evidence="14">
    <location>
        <begin position="292"/>
        <end position="304"/>
    </location>
    <ligand>
        <name>NAD(+)</name>
        <dbReference type="ChEBI" id="CHEBI:57540"/>
    </ligand>
</feature>
<dbReference type="PATRIC" id="fig|1679444.3.peg.2156"/>
<comment type="subunit">
    <text evidence="5 14 15">Homodimer.</text>
</comment>
<dbReference type="GO" id="GO:0051287">
    <property type="term" value="F:NAD binding"/>
    <property type="evidence" value="ECO:0007669"/>
    <property type="project" value="InterPro"/>
</dbReference>
<reference evidence="18" key="1">
    <citation type="submission" date="2016-09" db="EMBL/GenBank/DDBJ databases">
        <authorList>
            <person name="Koehorst J."/>
        </authorList>
    </citation>
    <scope>NUCLEOTIDE SEQUENCE [LARGE SCALE GENOMIC DNA]</scope>
</reference>
<dbReference type="EMBL" id="LT629973">
    <property type="protein sequence ID" value="SEH86822.1"/>
    <property type="molecule type" value="Genomic_DNA"/>
</dbReference>
<keyword evidence="6 14" id="KW-0432">Leucine biosynthesis</keyword>
<keyword evidence="8 14" id="KW-0479">Metal-binding</keyword>
<dbReference type="EC" id="1.1.1.85" evidence="14"/>
<dbReference type="SUPFAM" id="SSF53659">
    <property type="entry name" value="Isocitrate/Isopropylmalate dehydrogenase-like"/>
    <property type="match status" value="1"/>
</dbReference>
<dbReference type="FunFam" id="3.40.718.10:FF:000006">
    <property type="entry name" value="3-isopropylmalate dehydrogenase"/>
    <property type="match status" value="1"/>
</dbReference>
<feature type="binding site" evidence="14">
    <location>
        <position position="110"/>
    </location>
    <ligand>
        <name>substrate</name>
    </ligand>
</feature>
<keyword evidence="14" id="KW-0963">Cytoplasm</keyword>
<comment type="pathway">
    <text evidence="3 14 15">Amino-acid biosynthesis; L-leucine biosynthesis; L-leucine from 3-methyl-2-oxobutanoate: step 3/4.</text>
</comment>
<accession>A0A1C7PDP7</accession>